<reference evidence="2" key="1">
    <citation type="submission" date="2012-11" db="EMBL/GenBank/DDBJ databases">
        <title>Permanent draft genomes of Rhodopirellula europaea strain SH398 and 6C.</title>
        <authorList>
            <person name="Richter M."/>
            <person name="Richter-Heitmann T."/>
            <person name="Frank C."/>
            <person name="Harder J."/>
            <person name="Glockner F.O."/>
        </authorList>
    </citation>
    <scope>NUCLEOTIDE SEQUENCE</scope>
    <source>
        <strain evidence="2">6C</strain>
    </source>
</reference>
<dbReference type="PATRIC" id="fig|1263867.3.peg.3878"/>
<comment type="caution">
    <text evidence="2">The sequence shown here is derived from an EMBL/GenBank/DDBJ whole genome shotgun (WGS) entry which is preliminary data.</text>
</comment>
<keyword evidence="3" id="KW-1185">Reference proteome</keyword>
<protein>
    <submittedName>
        <fullName evidence="2">Uncharacterized protein</fullName>
    </submittedName>
</protein>
<name>M2ASG3_9BACT</name>
<dbReference type="EMBL" id="ANMO01000167">
    <property type="protein sequence ID" value="EMB15657.1"/>
    <property type="molecule type" value="Genomic_DNA"/>
</dbReference>
<evidence type="ECO:0000313" key="3">
    <source>
        <dbReference type="Proteomes" id="UP000011529"/>
    </source>
</evidence>
<sequence>MGLVPKTLTKITTEVGQWKKLLPRCLIVSKPTPLRCDSRPDRGEGLARPPGRT</sequence>
<reference evidence="2" key="2">
    <citation type="journal article" date="2013" name="Mar. Genomics">
        <title>Expression of sulfatases in Rhodopirellula baltica and the diversity of sulfatases in the genus Rhodopirellula.</title>
        <authorList>
            <person name="Wegner C.E."/>
            <person name="Richter-Heitmann T."/>
            <person name="Klindworth A."/>
            <person name="Klockow C."/>
            <person name="Richter M."/>
            <person name="Achstetter T."/>
            <person name="Glockner F.O."/>
            <person name="Harder J."/>
        </authorList>
    </citation>
    <scope>NUCLEOTIDE SEQUENCE [LARGE SCALE GENOMIC DNA]</scope>
    <source>
        <strain evidence="2">6C</strain>
    </source>
</reference>
<dbReference type="AlphaFoldDB" id="M2ASG3"/>
<accession>M2ASG3</accession>
<evidence type="ECO:0000256" key="1">
    <source>
        <dbReference type="SAM" id="MobiDB-lite"/>
    </source>
</evidence>
<feature type="compositionally biased region" description="Basic and acidic residues" evidence="1">
    <location>
        <begin position="36"/>
        <end position="45"/>
    </location>
</feature>
<dbReference type="Proteomes" id="UP000011529">
    <property type="component" value="Unassembled WGS sequence"/>
</dbReference>
<organism evidence="2 3">
    <name type="scientific">Rhodopirellula europaea 6C</name>
    <dbReference type="NCBI Taxonomy" id="1263867"/>
    <lineage>
        <taxon>Bacteria</taxon>
        <taxon>Pseudomonadati</taxon>
        <taxon>Planctomycetota</taxon>
        <taxon>Planctomycetia</taxon>
        <taxon>Pirellulales</taxon>
        <taxon>Pirellulaceae</taxon>
        <taxon>Rhodopirellula</taxon>
    </lineage>
</organism>
<proteinExistence type="predicted"/>
<gene>
    <name evidence="2" type="ORF">RE6C_03623</name>
</gene>
<evidence type="ECO:0000313" key="2">
    <source>
        <dbReference type="EMBL" id="EMB15657.1"/>
    </source>
</evidence>
<feature type="region of interest" description="Disordered" evidence="1">
    <location>
        <begin position="31"/>
        <end position="53"/>
    </location>
</feature>